<evidence type="ECO:0000313" key="1">
    <source>
        <dbReference type="EMBL" id="CAL4170101.1"/>
    </source>
</evidence>
<accession>A0AAV2SCJ1</accession>
<proteinExistence type="predicted"/>
<keyword evidence="2" id="KW-1185">Reference proteome</keyword>
<organism evidence="1 2">
    <name type="scientific">Meganyctiphanes norvegica</name>
    <name type="common">Northern krill</name>
    <name type="synonym">Thysanopoda norvegica</name>
    <dbReference type="NCBI Taxonomy" id="48144"/>
    <lineage>
        <taxon>Eukaryota</taxon>
        <taxon>Metazoa</taxon>
        <taxon>Ecdysozoa</taxon>
        <taxon>Arthropoda</taxon>
        <taxon>Crustacea</taxon>
        <taxon>Multicrustacea</taxon>
        <taxon>Malacostraca</taxon>
        <taxon>Eumalacostraca</taxon>
        <taxon>Eucarida</taxon>
        <taxon>Euphausiacea</taxon>
        <taxon>Euphausiidae</taxon>
        <taxon>Meganyctiphanes</taxon>
    </lineage>
</organism>
<gene>
    <name evidence="1" type="ORF">MNOR_LOCUS33955</name>
</gene>
<dbReference type="AlphaFoldDB" id="A0AAV2SCJ1"/>
<dbReference type="EMBL" id="CAXKWB010050614">
    <property type="protein sequence ID" value="CAL4170101.1"/>
    <property type="molecule type" value="Genomic_DNA"/>
</dbReference>
<evidence type="ECO:0000313" key="2">
    <source>
        <dbReference type="Proteomes" id="UP001497623"/>
    </source>
</evidence>
<dbReference type="Proteomes" id="UP001497623">
    <property type="component" value="Unassembled WGS sequence"/>
</dbReference>
<feature type="non-terminal residue" evidence="1">
    <location>
        <position position="1"/>
    </location>
</feature>
<comment type="caution">
    <text evidence="1">The sequence shown here is derived from an EMBL/GenBank/DDBJ whole genome shotgun (WGS) entry which is preliminary data.</text>
</comment>
<sequence length="174" mass="17477">DGGVCKHVCGPGEENRGTCPGSTGCQCCKGGCDSPGKKCRGGAYEQISLEEGSNGEGEEEEGTCKSSCGNGESEIGKCPGKACVCCSTPPADCELVSKPCGDGGLCKPLCLEDEVSDPSITCPGRACQCCIKGRCTSDDSPCGNGGRCRAGCIPGEMVTADPCPGYNCKCCCAA</sequence>
<protein>
    <submittedName>
        <fullName evidence="1">Uncharacterized protein</fullName>
    </submittedName>
</protein>
<reference evidence="1 2" key="1">
    <citation type="submission" date="2024-05" db="EMBL/GenBank/DDBJ databases">
        <authorList>
            <person name="Wallberg A."/>
        </authorList>
    </citation>
    <scope>NUCLEOTIDE SEQUENCE [LARGE SCALE GENOMIC DNA]</scope>
</reference>
<name>A0AAV2SCJ1_MEGNR</name>
<feature type="non-terminal residue" evidence="1">
    <location>
        <position position="174"/>
    </location>
</feature>